<dbReference type="AlphaFoldDB" id="A0A2W5QIT3"/>
<proteinExistence type="predicted"/>
<dbReference type="SUPFAM" id="SSF53756">
    <property type="entry name" value="UDP-Glycosyltransferase/glycogen phosphorylase"/>
    <property type="match status" value="1"/>
</dbReference>
<dbReference type="GO" id="GO:0016757">
    <property type="term" value="F:glycosyltransferase activity"/>
    <property type="evidence" value="ECO:0007669"/>
    <property type="project" value="InterPro"/>
</dbReference>
<dbReference type="InterPro" id="IPR028098">
    <property type="entry name" value="Glyco_trans_4-like_N"/>
</dbReference>
<feature type="region of interest" description="Disordered" evidence="1">
    <location>
        <begin position="1"/>
        <end position="73"/>
    </location>
</feature>
<dbReference type="EMBL" id="QFPX01000008">
    <property type="protein sequence ID" value="PZQ54613.1"/>
    <property type="molecule type" value="Genomic_DNA"/>
</dbReference>
<feature type="domain" description="Glycosyltransferase subfamily 4-like N-terminal" evidence="2">
    <location>
        <begin position="264"/>
        <end position="452"/>
    </location>
</feature>
<organism evidence="3 4">
    <name type="scientific">Novosphingobium pentaromativorans</name>
    <dbReference type="NCBI Taxonomy" id="205844"/>
    <lineage>
        <taxon>Bacteria</taxon>
        <taxon>Pseudomonadati</taxon>
        <taxon>Pseudomonadota</taxon>
        <taxon>Alphaproteobacteria</taxon>
        <taxon>Sphingomonadales</taxon>
        <taxon>Sphingomonadaceae</taxon>
        <taxon>Novosphingobium</taxon>
    </lineage>
</organism>
<reference evidence="3 4" key="1">
    <citation type="submission" date="2017-08" db="EMBL/GenBank/DDBJ databases">
        <title>Infants hospitalized years apart are colonized by the same room-sourced microbial strains.</title>
        <authorList>
            <person name="Brooks B."/>
            <person name="Olm M.R."/>
            <person name="Firek B.A."/>
            <person name="Baker R."/>
            <person name="Thomas B.C."/>
            <person name="Morowitz M.J."/>
            <person name="Banfield J.F."/>
        </authorList>
    </citation>
    <scope>NUCLEOTIDE SEQUENCE [LARGE SCALE GENOMIC DNA]</scope>
    <source>
        <strain evidence="3">S2_005_002_R2_33</strain>
    </source>
</reference>
<sequence length="661" mass="71997">MGGRGVPFGAGRFEGGDLFQPDQRPPLPDDRRRHSRRRAVAGTVAPDRGGRASLGAEDRQFRMGPPGRGPGRWRGAGALSRAHAGLRAGGRRGAERLVFVEGRGQRSRLRPAPFRPAAARRHAQARLPCLAHHAEGTRRDALCLPGPAGRGGRRDLLRRQRRGGAGLGQDRRGPAGTGQAGAVRLEACRASRHDRQASSRWRAAAEQCPRLHAPAPRLQWRAPGAELSAEPMSDMSTAPRNGDSTSMTSRRILFIIRSYRPDQVGGGAKSVQTLAEGLVERGHDVHILRLAPRGEEAATLRAGMEAGVTGPGKPTLHVLPIRNIYWPYDKRRRSPAMKAVWHTLDLWNFRAARDVRQMLDIIRPDVVNTSIIDGFSTAILREAKRSGARLIHTMRDYYLICSRSGMYRAGENCTSLCSGCKVVAGVNRRQTRNVDMFLSNSAFVAETHRRHGAFGDDKPCAVQWNVNDRPLVPEPRALADGAPMVFGYIGRLAPTKGVEKLIEAVRQLPQGGRPWTLVIAGDGEPGYVEGLKAQAAGDPRVKFLGWQAAEDFYGAVDVVICPSVYNEPLPRVIYEAYGFALPVVASRVGGNPEVVTPGETGELYDGEDAAELAEKIQHFRTLPAETYAHYSAGALDMGGVFTSGAVIDRYESHLEKLFDAA</sequence>
<comment type="caution">
    <text evidence="3">The sequence shown here is derived from an EMBL/GenBank/DDBJ whole genome shotgun (WGS) entry which is preliminary data.</text>
</comment>
<dbReference type="InterPro" id="IPR050194">
    <property type="entry name" value="Glycosyltransferase_grp1"/>
</dbReference>
<dbReference type="PANTHER" id="PTHR45947:SF13">
    <property type="entry name" value="TRANSFERASE"/>
    <property type="match status" value="1"/>
</dbReference>
<dbReference type="Pfam" id="PF13692">
    <property type="entry name" value="Glyco_trans_1_4"/>
    <property type="match status" value="1"/>
</dbReference>
<name>A0A2W5QIT3_9SPHN</name>
<protein>
    <recommendedName>
        <fullName evidence="2">Glycosyltransferase subfamily 4-like N-terminal domain-containing protein</fullName>
    </recommendedName>
</protein>
<accession>A0A2W5QIT3</accession>
<evidence type="ECO:0000256" key="1">
    <source>
        <dbReference type="SAM" id="MobiDB-lite"/>
    </source>
</evidence>
<dbReference type="CDD" id="cd03823">
    <property type="entry name" value="GT4_ExpE7-like"/>
    <property type="match status" value="1"/>
</dbReference>
<evidence type="ECO:0000259" key="2">
    <source>
        <dbReference type="Pfam" id="PF13439"/>
    </source>
</evidence>
<dbReference type="PANTHER" id="PTHR45947">
    <property type="entry name" value="SULFOQUINOVOSYL TRANSFERASE SQD2"/>
    <property type="match status" value="1"/>
</dbReference>
<evidence type="ECO:0000313" key="3">
    <source>
        <dbReference type="EMBL" id="PZQ54613.1"/>
    </source>
</evidence>
<dbReference type="Proteomes" id="UP000249082">
    <property type="component" value="Unassembled WGS sequence"/>
</dbReference>
<dbReference type="Gene3D" id="3.40.50.2000">
    <property type="entry name" value="Glycogen Phosphorylase B"/>
    <property type="match status" value="2"/>
</dbReference>
<feature type="region of interest" description="Disordered" evidence="1">
    <location>
        <begin position="140"/>
        <end position="180"/>
    </location>
</feature>
<gene>
    <name evidence="3" type="ORF">DI555_11265</name>
</gene>
<dbReference type="Pfam" id="PF13439">
    <property type="entry name" value="Glyco_transf_4"/>
    <property type="match status" value="1"/>
</dbReference>
<evidence type="ECO:0000313" key="4">
    <source>
        <dbReference type="Proteomes" id="UP000249082"/>
    </source>
</evidence>